<proteinExistence type="predicted"/>
<keyword evidence="8" id="KW-1185">Reference proteome</keyword>
<keyword evidence="4" id="KW-0843">Virulence</keyword>
<accession>A0ABQ1H3F9</accession>
<reference evidence="8" key="1">
    <citation type="journal article" date="2019" name="Int. J. Syst. Evol. Microbiol.">
        <title>The Global Catalogue of Microorganisms (GCM) 10K type strain sequencing project: providing services to taxonomists for standard genome sequencing and annotation.</title>
        <authorList>
            <consortium name="The Broad Institute Genomics Platform"/>
            <consortium name="The Broad Institute Genome Sequencing Center for Infectious Disease"/>
            <person name="Wu L."/>
            <person name="Ma J."/>
        </authorList>
    </citation>
    <scope>NUCLEOTIDE SEQUENCE [LARGE SCALE GENOMIC DNA]</scope>
    <source>
        <strain evidence="8">CGMCC 1.12806</strain>
    </source>
</reference>
<feature type="region of interest" description="Disordered" evidence="5">
    <location>
        <begin position="580"/>
        <end position="633"/>
    </location>
</feature>
<dbReference type="InterPro" id="IPR025157">
    <property type="entry name" value="Hemagglutinin_rpt"/>
</dbReference>
<comment type="subcellular location">
    <subcellularLocation>
        <location evidence="1">Target cell</location>
        <location evidence="1">Target cell cytoplasm</location>
    </subcellularLocation>
</comment>
<dbReference type="InterPro" id="IPR006914">
    <property type="entry name" value="VENN_dom"/>
</dbReference>
<protein>
    <recommendedName>
        <fullName evidence="6">VENN motif-containing domain-containing protein</fullName>
    </recommendedName>
</protein>
<dbReference type="Pfam" id="PF04829">
    <property type="entry name" value="PT-VENN"/>
    <property type="match status" value="1"/>
</dbReference>
<evidence type="ECO:0000256" key="5">
    <source>
        <dbReference type="SAM" id="MobiDB-lite"/>
    </source>
</evidence>
<keyword evidence="2" id="KW-0800">Toxin</keyword>
<dbReference type="Pfam" id="PF13332">
    <property type="entry name" value="Fil_haemagg_2"/>
    <property type="match status" value="1"/>
</dbReference>
<evidence type="ECO:0000313" key="8">
    <source>
        <dbReference type="Proteomes" id="UP000627464"/>
    </source>
</evidence>
<evidence type="ECO:0000256" key="1">
    <source>
        <dbReference type="ARBA" id="ARBA00004219"/>
    </source>
</evidence>
<feature type="compositionally biased region" description="Polar residues" evidence="5">
    <location>
        <begin position="580"/>
        <end position="591"/>
    </location>
</feature>
<name>A0ABQ1H3F9_9GAMM</name>
<dbReference type="Proteomes" id="UP000627464">
    <property type="component" value="Unassembled WGS sequence"/>
</dbReference>
<feature type="compositionally biased region" description="Basic and acidic residues" evidence="5">
    <location>
        <begin position="619"/>
        <end position="629"/>
    </location>
</feature>
<keyword evidence="3" id="KW-1266">Target cell cytoplasm</keyword>
<organism evidence="7 8">
    <name type="scientific">Hafnia psychrotolerans</name>
    <dbReference type="NCBI Taxonomy" id="1477018"/>
    <lineage>
        <taxon>Bacteria</taxon>
        <taxon>Pseudomonadati</taxon>
        <taxon>Pseudomonadota</taxon>
        <taxon>Gammaproteobacteria</taxon>
        <taxon>Enterobacterales</taxon>
        <taxon>Hafniaceae</taxon>
        <taxon>Hafnia</taxon>
    </lineage>
</organism>
<evidence type="ECO:0000259" key="6">
    <source>
        <dbReference type="Pfam" id="PF04829"/>
    </source>
</evidence>
<evidence type="ECO:0000256" key="2">
    <source>
        <dbReference type="ARBA" id="ARBA00022656"/>
    </source>
</evidence>
<evidence type="ECO:0000256" key="3">
    <source>
        <dbReference type="ARBA" id="ARBA00022913"/>
    </source>
</evidence>
<comment type="caution">
    <text evidence="7">The sequence shown here is derived from an EMBL/GenBank/DDBJ whole genome shotgun (WGS) entry which is preliminary data.</text>
</comment>
<sequence length="727" mass="73465">MATHSGDIAIGGSQLKAGGNTSLNAANDILLTGAANTQESTGKNSSSGGGVGISFGVGNGSAGLSIFASVNGAKGNDKGNGTNWSETTLDSGGNVILSSGRDTSLSGAQVNGEKVTVDAGRDLTITSLQDSDDYKSKQTSFGAGGSFTFGSMSGSGYINLSQDKMNSTYDSVVEQSGIYAGKGGFDINVGSHTQLNGGVIASQGTADENLLNTGTLGFSDIGNKADYKVSHSGISLSGGNGASAMSNAMSNVGNVLAGLNGQGHAEGTTQSAVANGTLIVRDAANQQQNVGDLSRDTDHANGSISPVFDKEKEQKRLQASQLVGEIGAQVMDIARTQGDLNGLSEAKKKYPEKSAKELRETDVYKAEMAKYGTGSAIQQGLQAATAAIQGLAGGDLAKAIAGASAPYLAEVIKQVAPDESSRVMAHAVVAGALAAVQGNSAAAGAAGAATTALMGEAIKNALYGDIPVSQLSEEQKQTLVTLGTAAAGLAGGLTGGSSADAMTGAQAGQNEISNNMTSIGAVQQMQAWALMNSAAAAEAGSVNPNDQAALALTKAAKQGLSAACLANTSCVMMAIITAQSQSDSDKGSTPNIGKDLSDADKAELGGTGSGTGTPPPPENDPKQQSEKPAENLNQKQESAIKKIDNTIKNALKDHDITGTLKDMDGNPVPKEDGGYWDHMQEMQNTLRGLRNHADTLKNVNNPEAQAAYGRATDAINKIESALKGHGI</sequence>
<dbReference type="CDD" id="cd20700">
    <property type="entry name" value="CdiA-CT_Ec_tRNase"/>
    <property type="match status" value="1"/>
</dbReference>
<evidence type="ECO:0000256" key="4">
    <source>
        <dbReference type="ARBA" id="ARBA00023026"/>
    </source>
</evidence>
<evidence type="ECO:0000313" key="7">
    <source>
        <dbReference type="EMBL" id="GGA56501.1"/>
    </source>
</evidence>
<dbReference type="EMBL" id="BMFZ01000010">
    <property type="protein sequence ID" value="GGA56501.1"/>
    <property type="molecule type" value="Genomic_DNA"/>
</dbReference>
<gene>
    <name evidence="7" type="ORF">GCM10011328_34940</name>
</gene>
<feature type="domain" description="VENN motif-containing" evidence="6">
    <location>
        <begin position="468"/>
        <end position="516"/>
    </location>
</feature>